<dbReference type="Proteomes" id="UP000182818">
    <property type="component" value="Unassembled WGS sequence"/>
</dbReference>
<evidence type="ECO:0000313" key="4">
    <source>
        <dbReference type="Proteomes" id="UP000182818"/>
    </source>
</evidence>
<feature type="non-terminal residue" evidence="3">
    <location>
        <position position="1303"/>
    </location>
</feature>
<keyword evidence="1" id="KW-0732">Signal</keyword>
<evidence type="ECO:0000256" key="1">
    <source>
        <dbReference type="ARBA" id="ARBA00022729"/>
    </source>
</evidence>
<feature type="region of interest" description="Disordered" evidence="2">
    <location>
        <begin position="70"/>
        <end position="215"/>
    </location>
</feature>
<dbReference type="Pfam" id="PF19258">
    <property type="entry name" value="KxYKxGKxW_sig"/>
    <property type="match status" value="1"/>
</dbReference>
<name>A0A1H9TD72_9LACO</name>
<accession>A0A1H9TD72</accession>
<feature type="compositionally biased region" description="Low complexity" evidence="2">
    <location>
        <begin position="70"/>
        <end position="211"/>
    </location>
</feature>
<proteinExistence type="predicted"/>
<keyword evidence="4" id="KW-1185">Reference proteome</keyword>
<organism evidence="3 4">
    <name type="scientific">Pediococcus ethanolidurans</name>
    <dbReference type="NCBI Taxonomy" id="319653"/>
    <lineage>
        <taxon>Bacteria</taxon>
        <taxon>Bacillati</taxon>
        <taxon>Bacillota</taxon>
        <taxon>Bacilli</taxon>
        <taxon>Lactobacillales</taxon>
        <taxon>Lactobacillaceae</taxon>
        <taxon>Pediococcus</taxon>
    </lineage>
</organism>
<dbReference type="NCBIfam" id="TIGR03715">
    <property type="entry name" value="KxYKxGKxW"/>
    <property type="match status" value="1"/>
</dbReference>
<gene>
    <name evidence="3" type="ORF">SAMN04487973_1331</name>
</gene>
<comment type="caution">
    <text evidence="3">The sequence shown here is derived from an EMBL/GenBank/DDBJ whole genome shotgun (WGS) entry which is preliminary data.</text>
</comment>
<evidence type="ECO:0000256" key="2">
    <source>
        <dbReference type="SAM" id="MobiDB-lite"/>
    </source>
</evidence>
<reference evidence="3 4" key="1">
    <citation type="submission" date="2016-10" db="EMBL/GenBank/DDBJ databases">
        <authorList>
            <person name="Varghese N."/>
            <person name="Submissions S."/>
        </authorList>
    </citation>
    <scope>NUCLEOTIDE SEQUENCE [LARGE SCALE GENOMIC DNA]</scope>
    <source>
        <strain evidence="3 4">CGMCC 1.3889</strain>
    </source>
</reference>
<evidence type="ECO:0000313" key="3">
    <source>
        <dbReference type="EMBL" id="SER95205.1"/>
    </source>
</evidence>
<sequence length="1303" mass="137459">MLNNSRHNKQRQKLLYDTAQRKERFKMYKAGRNWLFAGITVLFFGTGVYMGPPEVSADSTVDTSSVAVTSSSAASESSSSLQSSSSENSETTSAAAVSEAASSSVGTTDSSAASSDSTSSSATSSEATSVDSLATSSSSSNSQETSATSTSEGSSVATSNVSSSETDSSSAVLETSSVSSITSETASSATDSVETRETSNSATSSEAVTSETDQEKLATLGTELPAGTEVTVQSDGSILIALPSDYDDVALVQQVVDDAQLKSAVKITAKNAATLTAPLTYGADNATGAGRIDAIFGYPISMADFAFMQAVGTGTFYNESTETLVTNAKSADLFSYWQSLSSSMKLDIQDSNNEVFVGELNELSRAYYYFIGSGDSSYIGYLKAQISKMDVATAAGLSNAAKTDSDSDWYQVVLDNSEFWKEYFIQAGSGVNDIPASGDVTSLLGRWGTTKPTGLTDDQWKNIQTFINGTVGLYISEIVPGAQDYVLNVVLPAVNTVSDTQSFDSANDATSVLTSINEQSYQLAHKLMTIDGAYSLTTIIPHIGTMYSSSKGTLVESYMNGQTLGEYVGALEGGTATGWDDTTLSGDGVAYSNFSVFNDLYLAYSKAIIDAAYGYAMVGKYDAIQAMYTRVDANGNVVTDGSAGTESLLGYLHDNDGFDNVQTIHNTIAGITTPTGDDVIPTGTTTTTYEAGLTDVYKYILPFYNQKLKDLASDDAVDPTDSNYVDEVWNKIMTNYNLTDTKGNTLTTTYSGEATNDTNPHDESNYVSEQTKEYLVSFYTGLTTAPNTVSYSLQPVQETQYVDSDGNIIKQSYKNLGNPISGLTGTFNDPIDISNLPATISGLNAPDAATLAAITIPESGGVVYIPYGGITQVLAGKVAVKGVNVPDTAIFDYTIYSKAQNSTDSDVLISAGTENAYSDDFSLDLSDGEYAIITPSNPDTTKYAVSVDGATEIENTGTYQISFDDTLNGDDTVTITYGVPVIAAQIKVTETGAPDGTSFTYTVNGGAEQKATYNTDGSVLINANVGDKVIITPKVAGYTLTGTDKGVETKTITVDDKNVDSTISANNTATFIYNPILSYGSKTVSRTVHFEGAGSKTPKDVTQTATYSTVTNEATGEVSYTLKNGMDVAIVTIAGFAAVIGKVPIKKDDDGNYTSIDFSDFDQTFLFDPNESATLTQPGDITVSYTAITYTPDTPGGDKDPEGTQTQYLHGVITEAIDYSGASKAPDDQPTYKQVTVYRTASVNDDGEVEYTAWTTDESGKGTAVTLPGIDTTDETLVPVISGYTVAVTNNDDYTAADFGVNG</sequence>
<dbReference type="InterPro" id="IPR022263">
    <property type="entry name" value="KxYKxGKxW"/>
</dbReference>
<protein>
    <submittedName>
        <fullName evidence="3">KxYKxGKxW signal peptide containing protein</fullName>
    </submittedName>
</protein>
<dbReference type="RefSeq" id="WP_083391854.1">
    <property type="nucleotide sequence ID" value="NZ_FOGK01000033.1"/>
</dbReference>
<dbReference type="EMBL" id="FOGK01000033">
    <property type="protein sequence ID" value="SER95205.1"/>
    <property type="molecule type" value="Genomic_DNA"/>
</dbReference>